<feature type="transmembrane region" description="Helical" evidence="1">
    <location>
        <begin position="136"/>
        <end position="158"/>
    </location>
</feature>
<dbReference type="EMBL" id="CAXLJM020000065">
    <property type="protein sequence ID" value="CAL8121222.1"/>
    <property type="molecule type" value="Genomic_DNA"/>
</dbReference>
<proteinExistence type="predicted"/>
<keyword evidence="1" id="KW-0812">Transmembrane</keyword>
<organism evidence="2 3">
    <name type="scientific">Orchesella dallaii</name>
    <dbReference type="NCBI Taxonomy" id="48710"/>
    <lineage>
        <taxon>Eukaryota</taxon>
        <taxon>Metazoa</taxon>
        <taxon>Ecdysozoa</taxon>
        <taxon>Arthropoda</taxon>
        <taxon>Hexapoda</taxon>
        <taxon>Collembola</taxon>
        <taxon>Entomobryomorpha</taxon>
        <taxon>Entomobryoidea</taxon>
        <taxon>Orchesellidae</taxon>
        <taxon>Orchesellinae</taxon>
        <taxon>Orchesella</taxon>
    </lineage>
</organism>
<comment type="caution">
    <text evidence="2">The sequence shown here is derived from an EMBL/GenBank/DDBJ whole genome shotgun (WGS) entry which is preliminary data.</text>
</comment>
<feature type="transmembrane region" description="Helical" evidence="1">
    <location>
        <begin position="45"/>
        <end position="66"/>
    </location>
</feature>
<accession>A0ABP1RAP8</accession>
<evidence type="ECO:0000313" key="3">
    <source>
        <dbReference type="Proteomes" id="UP001642540"/>
    </source>
</evidence>
<dbReference type="Proteomes" id="UP001642540">
    <property type="component" value="Unassembled WGS sequence"/>
</dbReference>
<evidence type="ECO:0008006" key="4">
    <source>
        <dbReference type="Google" id="ProtNLM"/>
    </source>
</evidence>
<evidence type="ECO:0000313" key="2">
    <source>
        <dbReference type="EMBL" id="CAL8121222.1"/>
    </source>
</evidence>
<reference evidence="2 3" key="1">
    <citation type="submission" date="2024-08" db="EMBL/GenBank/DDBJ databases">
        <authorList>
            <person name="Cucini C."/>
            <person name="Frati F."/>
        </authorList>
    </citation>
    <scope>NUCLEOTIDE SEQUENCE [LARGE SCALE GENOMIC DNA]</scope>
</reference>
<protein>
    <recommendedName>
        <fullName evidence="4">Odorant receptor</fullName>
    </recommendedName>
</protein>
<evidence type="ECO:0000256" key="1">
    <source>
        <dbReference type="SAM" id="Phobius"/>
    </source>
</evidence>
<feature type="transmembrane region" description="Helical" evidence="1">
    <location>
        <begin position="257"/>
        <end position="278"/>
    </location>
</feature>
<sequence length="447" mass="49509">MLLKNQFIPAIQQALLIDSWFHIMPFKLNESTRNFDIENSRSSKYWRLAGTLYFNITGAIMLFSVLGRSFSDDLVRSSQTLAIGLLHILGGTICRTLHTKHVDIVAVLNELLKIEQEMEQDGVTSSHDSRTIIIKWILNVIVISGKCYSFLGAIGAGYDPKFPTNSFAIYTPDLESLGSIYWNVLFRVLTALINLVVWHILGSLGAIITIEMIVIRLLVQLLNHVHANGFVVHLFIFLSVGQISAMYCLIRCGGLPIPILITLIFIGVDSYVVVIGVYGCAGEVNKTSKQVTEHVKRESDKARHLLVQKTTGGFPDLRVGFGNLNFIERLAGFFYFYITGAFTLLSLLGKNFSDDLINSSQTLAIGLLLILGGTTFWTVHTKHAGVVTVLNELLKIEQKMEQNGVVAALDSRSIIIKWIVKVIVMSGKCYPVVGALGTGFDPKFPTN</sequence>
<feature type="transmembrane region" description="Helical" evidence="1">
    <location>
        <begin position="330"/>
        <end position="349"/>
    </location>
</feature>
<gene>
    <name evidence="2" type="ORF">ODALV1_LOCUS19278</name>
</gene>
<name>A0ABP1RAP8_9HEXA</name>
<feature type="transmembrane region" description="Helical" evidence="1">
    <location>
        <begin position="204"/>
        <end position="223"/>
    </location>
</feature>
<keyword evidence="3" id="KW-1185">Reference proteome</keyword>
<keyword evidence="1" id="KW-1133">Transmembrane helix</keyword>
<feature type="transmembrane region" description="Helical" evidence="1">
    <location>
        <begin position="229"/>
        <end position="250"/>
    </location>
</feature>
<keyword evidence="1" id="KW-0472">Membrane</keyword>
<feature type="transmembrane region" description="Helical" evidence="1">
    <location>
        <begin position="361"/>
        <end position="379"/>
    </location>
</feature>